<dbReference type="InterPro" id="IPR002885">
    <property type="entry name" value="PPR_rpt"/>
</dbReference>
<dbReference type="PROSITE" id="PS51375">
    <property type="entry name" value="PPR"/>
    <property type="match status" value="3"/>
</dbReference>
<proteinExistence type="predicted"/>
<dbReference type="InterPro" id="IPR011990">
    <property type="entry name" value="TPR-like_helical_dom_sf"/>
</dbReference>
<evidence type="ECO:0000256" key="2">
    <source>
        <dbReference type="PROSITE-ProRule" id="PRU00708"/>
    </source>
</evidence>
<keyword evidence="4" id="KW-1185">Reference proteome</keyword>
<dbReference type="PANTHER" id="PTHR47926:SF344">
    <property type="entry name" value="OS07G0636900 PROTEIN"/>
    <property type="match status" value="1"/>
</dbReference>
<dbReference type="FunFam" id="1.25.40.10:FF:000878">
    <property type="entry name" value="Pentatricopeptide repeat-containing protein"/>
    <property type="match status" value="1"/>
</dbReference>
<feature type="repeat" description="PPR" evidence="2">
    <location>
        <begin position="193"/>
        <end position="227"/>
    </location>
</feature>
<dbReference type="Pfam" id="PF13041">
    <property type="entry name" value="PPR_2"/>
    <property type="match status" value="1"/>
</dbReference>
<feature type="repeat" description="PPR" evidence="2">
    <location>
        <begin position="294"/>
        <end position="328"/>
    </location>
</feature>
<dbReference type="Proteomes" id="UP001642260">
    <property type="component" value="Unassembled WGS sequence"/>
</dbReference>
<dbReference type="InterPro" id="IPR046960">
    <property type="entry name" value="PPR_At4g14850-like_plant"/>
</dbReference>
<dbReference type="InterPro" id="IPR046848">
    <property type="entry name" value="E_motif"/>
</dbReference>
<name>A0ABC8M312_ERUVS</name>
<dbReference type="Gene3D" id="1.25.40.10">
    <property type="entry name" value="Tetratricopeptide repeat domain"/>
    <property type="match status" value="3"/>
</dbReference>
<dbReference type="NCBIfam" id="TIGR00756">
    <property type="entry name" value="PPR"/>
    <property type="match status" value="3"/>
</dbReference>
<dbReference type="SUPFAM" id="SSF48452">
    <property type="entry name" value="TPR-like"/>
    <property type="match status" value="1"/>
</dbReference>
<dbReference type="EMBL" id="CAKOAT010882931">
    <property type="protein sequence ID" value="CAH8390214.1"/>
    <property type="molecule type" value="Genomic_DNA"/>
</dbReference>
<keyword evidence="1" id="KW-0677">Repeat</keyword>
<evidence type="ECO:0000313" key="4">
    <source>
        <dbReference type="Proteomes" id="UP001642260"/>
    </source>
</evidence>
<reference evidence="3 4" key="1">
    <citation type="submission" date="2022-03" db="EMBL/GenBank/DDBJ databases">
        <authorList>
            <person name="Macdonald S."/>
            <person name="Ahmed S."/>
            <person name="Newling K."/>
        </authorList>
    </citation>
    <scope>NUCLEOTIDE SEQUENCE [LARGE SCALE GENOMIC DNA]</scope>
</reference>
<evidence type="ECO:0000313" key="3">
    <source>
        <dbReference type="EMBL" id="CAH8390214.1"/>
    </source>
</evidence>
<evidence type="ECO:0000256" key="1">
    <source>
        <dbReference type="ARBA" id="ARBA00022737"/>
    </source>
</evidence>
<dbReference type="Pfam" id="PF01535">
    <property type="entry name" value="PPR"/>
    <property type="match status" value="3"/>
</dbReference>
<accession>A0ABC8M312</accession>
<comment type="caution">
    <text evidence="3">The sequence shown here is derived from an EMBL/GenBank/DDBJ whole genome shotgun (WGS) entry which is preliminary data.</text>
</comment>
<gene>
    <name evidence="3" type="ORF">ERUC_LOCUS42697</name>
</gene>
<organism evidence="3 4">
    <name type="scientific">Eruca vesicaria subsp. sativa</name>
    <name type="common">Garden rocket</name>
    <name type="synonym">Eruca sativa</name>
    <dbReference type="NCBI Taxonomy" id="29727"/>
    <lineage>
        <taxon>Eukaryota</taxon>
        <taxon>Viridiplantae</taxon>
        <taxon>Streptophyta</taxon>
        <taxon>Embryophyta</taxon>
        <taxon>Tracheophyta</taxon>
        <taxon>Spermatophyta</taxon>
        <taxon>Magnoliopsida</taxon>
        <taxon>eudicotyledons</taxon>
        <taxon>Gunneridae</taxon>
        <taxon>Pentapetalae</taxon>
        <taxon>rosids</taxon>
        <taxon>malvids</taxon>
        <taxon>Brassicales</taxon>
        <taxon>Brassicaceae</taxon>
        <taxon>Brassiceae</taxon>
        <taxon>Eruca</taxon>
    </lineage>
</organism>
<dbReference type="PANTHER" id="PTHR47926">
    <property type="entry name" value="PENTATRICOPEPTIDE REPEAT-CONTAINING PROTEIN"/>
    <property type="match status" value="1"/>
</dbReference>
<dbReference type="AlphaFoldDB" id="A0ABC8M312"/>
<protein>
    <recommendedName>
        <fullName evidence="5">Pentatricopeptide repeat-containing protein</fullName>
    </recommendedName>
</protein>
<evidence type="ECO:0008006" key="5">
    <source>
        <dbReference type="Google" id="ProtNLM"/>
    </source>
</evidence>
<feature type="repeat" description="PPR" evidence="2">
    <location>
        <begin position="329"/>
        <end position="363"/>
    </location>
</feature>
<sequence length="537" mass="60016">MRLALFASSCYRLRLKKNLSSTAGTSSSQNLDLFSLLHESPNINHLRHLHAHLLRTSNYSNVVLSSKLVLAYSKLNHLFPTSLSVFWHMPHRNIFSWNIIIGEFSRSSRFASISIDLFLRMWRESCVRPDDFTLPLLLRACSASRFGGLVHVLSLKLGYGVSLFLSSALVVMYVETGEISYARKLFDEMPVRDSVLYTAMFGGYVQRGEAVLGLPLFREMIRYGFPLDSVVMVSLVMACGQLGMLKHGKSVHGWCIRRCSCLGLNLGNAVVDMYVKCSRLAYAQRVFDKMPRRDVISWSSLVLGYGLDGDVAMSLKLFEEMLQQGVKPNAVTFLGVLSACAHGGLVDKSWLYFRHMHEYKIVPELKHYASMADCLARAGLLEEAEKFMEEMPLKPDEAVMCAVLSGCKVYGNVQVGERVARKLIQLKPGKAGYYVTLAGLYTAAGRFDEAESLRQWMKEKQISKLNIKAATTNSKENGGADVESNTSSSTTGLVERKRLLLAPAASKRRSLFLRQIASSRRIIIDTDVSSTMSAYQD</sequence>
<dbReference type="Pfam" id="PF20431">
    <property type="entry name" value="E_motif"/>
    <property type="match status" value="1"/>
</dbReference>